<accession>A0ABX5HP54</accession>
<proteinExistence type="predicted"/>
<comment type="caution">
    <text evidence="1">The sequence shown here is derived from an EMBL/GenBank/DDBJ whole genome shotgun (WGS) entry which is preliminary data.</text>
</comment>
<sequence>MKFTGLKIDSRASRRCFFCSRRLFRQHDEFTCLTHFPSSLAML</sequence>
<gene>
    <name evidence="1" type="ORF">C7B09_01945</name>
</gene>
<protein>
    <submittedName>
        <fullName evidence="1">Polymerase</fullName>
    </submittedName>
</protein>
<reference evidence="1 2" key="1">
    <citation type="submission" date="2018-03" db="EMBL/GenBank/DDBJ databases">
        <title>Whole Genome Sequencing of Escherichia coli isolates from wildlife.</title>
        <authorList>
            <person name="Whitehouse C.A."/>
            <person name="Lacher D.W."/>
            <person name="Mammel M.K."/>
            <person name="Barnaba T."/>
            <person name="Lorch J.M."/>
        </authorList>
    </citation>
    <scope>NUCLEOTIDE SEQUENCE [LARGE SCALE GENOMIC DNA]</scope>
    <source>
        <strain evidence="1 2">20507-2</strain>
    </source>
</reference>
<evidence type="ECO:0000313" key="1">
    <source>
        <dbReference type="EMBL" id="PSY45599.1"/>
    </source>
</evidence>
<dbReference type="EMBL" id="PYQT01000001">
    <property type="protein sequence ID" value="PSY45599.1"/>
    <property type="molecule type" value="Genomic_DNA"/>
</dbReference>
<name>A0ABX5HP54_ESCAL</name>
<keyword evidence="2" id="KW-1185">Reference proteome</keyword>
<dbReference type="Proteomes" id="UP000240382">
    <property type="component" value="Unassembled WGS sequence"/>
</dbReference>
<organism evidence="1 2">
    <name type="scientific">Escherichia albertii</name>
    <dbReference type="NCBI Taxonomy" id="208962"/>
    <lineage>
        <taxon>Bacteria</taxon>
        <taxon>Pseudomonadati</taxon>
        <taxon>Pseudomonadota</taxon>
        <taxon>Gammaproteobacteria</taxon>
        <taxon>Enterobacterales</taxon>
        <taxon>Enterobacteriaceae</taxon>
        <taxon>Escherichia</taxon>
    </lineage>
</organism>
<evidence type="ECO:0000313" key="2">
    <source>
        <dbReference type="Proteomes" id="UP000240382"/>
    </source>
</evidence>